<evidence type="ECO:0000313" key="2">
    <source>
        <dbReference type="Proteomes" id="UP001374535"/>
    </source>
</evidence>
<dbReference type="AlphaFoldDB" id="A0AAQ3S1Y7"/>
<sequence length="168" mass="19395">MSSTQVGPQVLTHFDSTTLIVRAVTNSGQQRHCVLVTILGCIVFSIRNNRGSFVEFRFAHKFEEFRGGDRTLQFSAFRDSKFGFCRLIYVGKVIFLFVSDVATRLMVQGRRTHGGRRRGEMKLGFLGFEDDHMSRLIWYGEDHVTWQHLIGSTLLVWIAMWQHLGEHD</sequence>
<organism evidence="1 2">
    <name type="scientific">Vigna mungo</name>
    <name type="common">Black gram</name>
    <name type="synonym">Phaseolus mungo</name>
    <dbReference type="NCBI Taxonomy" id="3915"/>
    <lineage>
        <taxon>Eukaryota</taxon>
        <taxon>Viridiplantae</taxon>
        <taxon>Streptophyta</taxon>
        <taxon>Embryophyta</taxon>
        <taxon>Tracheophyta</taxon>
        <taxon>Spermatophyta</taxon>
        <taxon>Magnoliopsida</taxon>
        <taxon>eudicotyledons</taxon>
        <taxon>Gunneridae</taxon>
        <taxon>Pentapetalae</taxon>
        <taxon>rosids</taxon>
        <taxon>fabids</taxon>
        <taxon>Fabales</taxon>
        <taxon>Fabaceae</taxon>
        <taxon>Papilionoideae</taxon>
        <taxon>50 kb inversion clade</taxon>
        <taxon>NPAAA clade</taxon>
        <taxon>indigoferoid/millettioid clade</taxon>
        <taxon>Phaseoleae</taxon>
        <taxon>Vigna</taxon>
    </lineage>
</organism>
<reference evidence="1 2" key="1">
    <citation type="journal article" date="2023" name="Life. Sci Alliance">
        <title>Evolutionary insights into 3D genome organization and epigenetic landscape of Vigna mungo.</title>
        <authorList>
            <person name="Junaid A."/>
            <person name="Singh B."/>
            <person name="Bhatia S."/>
        </authorList>
    </citation>
    <scope>NUCLEOTIDE SEQUENCE [LARGE SCALE GENOMIC DNA]</scope>
    <source>
        <strain evidence="1">Urdbean</strain>
    </source>
</reference>
<dbReference type="Proteomes" id="UP001374535">
    <property type="component" value="Chromosome 4"/>
</dbReference>
<proteinExistence type="predicted"/>
<protein>
    <submittedName>
        <fullName evidence="1">Uncharacterized protein</fullName>
    </submittedName>
</protein>
<dbReference type="EMBL" id="CP144697">
    <property type="protein sequence ID" value="WVZ14552.1"/>
    <property type="molecule type" value="Genomic_DNA"/>
</dbReference>
<accession>A0AAQ3S1Y7</accession>
<name>A0AAQ3S1Y7_VIGMU</name>
<keyword evidence="2" id="KW-1185">Reference proteome</keyword>
<evidence type="ECO:0000313" key="1">
    <source>
        <dbReference type="EMBL" id="WVZ14552.1"/>
    </source>
</evidence>
<gene>
    <name evidence="1" type="ORF">V8G54_012118</name>
</gene>